<proteinExistence type="predicted"/>
<name>A0A437C468_ORYJA</name>
<dbReference type="AlphaFoldDB" id="A0A437C468"/>
<evidence type="ECO:0000313" key="2">
    <source>
        <dbReference type="EMBL" id="RVE57444.1"/>
    </source>
</evidence>
<dbReference type="EMBL" id="CM012458">
    <property type="protein sequence ID" value="RVE57444.1"/>
    <property type="molecule type" value="Genomic_DNA"/>
</dbReference>
<evidence type="ECO:0000313" key="3">
    <source>
        <dbReference type="Proteomes" id="UP000283210"/>
    </source>
</evidence>
<feature type="region of interest" description="Disordered" evidence="1">
    <location>
        <begin position="1"/>
        <end position="22"/>
    </location>
</feature>
<gene>
    <name evidence="2" type="ORF">OJAV_G00216310</name>
</gene>
<reference evidence="2 3" key="1">
    <citation type="submission" date="2018-11" db="EMBL/GenBank/DDBJ databases">
        <authorList>
            <person name="Lopez-Roques C."/>
            <person name="Donnadieu C."/>
            <person name="Bouchez O."/>
            <person name="Klopp C."/>
            <person name="Cabau C."/>
            <person name="Zahm M."/>
        </authorList>
    </citation>
    <scope>NUCLEOTIDE SEQUENCE [LARGE SCALE GENOMIC DNA]</scope>
    <source>
        <strain evidence="2">RS831</strain>
        <tissue evidence="2">Whole body</tissue>
    </source>
</reference>
<reference evidence="2 3" key="2">
    <citation type="submission" date="2019-01" db="EMBL/GenBank/DDBJ databases">
        <title>A chromosome length genome reference of the Java medaka (oryzias javanicus).</title>
        <authorList>
            <person name="Herpin A."/>
            <person name="Takehana Y."/>
            <person name="Naruse K."/>
            <person name="Ansai S."/>
            <person name="Kawaguchi M."/>
        </authorList>
    </citation>
    <scope>NUCLEOTIDE SEQUENCE [LARGE SCALE GENOMIC DNA]</scope>
    <source>
        <strain evidence="2">RS831</strain>
        <tissue evidence="2">Whole body</tissue>
    </source>
</reference>
<organism evidence="2 3">
    <name type="scientific">Oryzias javanicus</name>
    <name type="common">Javanese ricefish</name>
    <name type="synonym">Aplocheilus javanicus</name>
    <dbReference type="NCBI Taxonomy" id="123683"/>
    <lineage>
        <taxon>Eukaryota</taxon>
        <taxon>Metazoa</taxon>
        <taxon>Chordata</taxon>
        <taxon>Craniata</taxon>
        <taxon>Vertebrata</taxon>
        <taxon>Euteleostomi</taxon>
        <taxon>Actinopterygii</taxon>
        <taxon>Neopterygii</taxon>
        <taxon>Teleostei</taxon>
        <taxon>Neoteleostei</taxon>
        <taxon>Acanthomorphata</taxon>
        <taxon>Ovalentaria</taxon>
        <taxon>Atherinomorphae</taxon>
        <taxon>Beloniformes</taxon>
        <taxon>Adrianichthyidae</taxon>
        <taxon>Oryziinae</taxon>
        <taxon>Oryzias</taxon>
    </lineage>
</organism>
<protein>
    <submittedName>
        <fullName evidence="2">Uncharacterized protein</fullName>
    </submittedName>
</protein>
<dbReference type="Proteomes" id="UP000283210">
    <property type="component" value="Chromosome 22"/>
</dbReference>
<keyword evidence="3" id="KW-1185">Reference proteome</keyword>
<evidence type="ECO:0000256" key="1">
    <source>
        <dbReference type="SAM" id="MobiDB-lite"/>
    </source>
</evidence>
<sequence length="134" mass="15036">MSKKLAPRIPSSSVSPHHRSGRATKAFMVQRAVQQKPHKHTDSFLKRGGKRERVIVKEGRRIIQLQHNKENSTCSFVTLIRSYHSQTCITFPRYGLTGAHKQPSQQMQASSVGARMDPHWEKLAGKDVAPAGLL</sequence>
<accession>A0A437C468</accession>